<evidence type="ECO:0000313" key="5">
    <source>
        <dbReference type="Proteomes" id="UP000477070"/>
    </source>
</evidence>
<dbReference type="STRING" id="1548018.LS64_03440"/>
<keyword evidence="1" id="KW-0732">Signal</keyword>
<feature type="signal peptide" evidence="1">
    <location>
        <begin position="1"/>
        <end position="29"/>
    </location>
</feature>
<name>A0A347VR17_9HELI</name>
<dbReference type="RefSeq" id="WP_034570641.1">
    <property type="nucleotide sequence ID" value="NZ_JRMP02000001.1"/>
</dbReference>
<keyword evidence="4" id="KW-1185">Reference proteome</keyword>
<gene>
    <name evidence="2" type="ORF">DCO61_00825</name>
    <name evidence="3" type="ORF">LS64_000375</name>
</gene>
<protein>
    <submittedName>
        <fullName evidence="3">Uncharacterized protein</fullName>
    </submittedName>
</protein>
<dbReference type="AlphaFoldDB" id="A0A347VR17"/>
<organism evidence="3 4">
    <name type="scientific">Helicobacter saguini</name>
    <dbReference type="NCBI Taxonomy" id="1548018"/>
    <lineage>
        <taxon>Bacteria</taxon>
        <taxon>Pseudomonadati</taxon>
        <taxon>Campylobacterota</taxon>
        <taxon>Epsilonproteobacteria</taxon>
        <taxon>Campylobacterales</taxon>
        <taxon>Helicobacteraceae</taxon>
        <taxon>Helicobacter</taxon>
    </lineage>
</organism>
<evidence type="ECO:0000313" key="3">
    <source>
        <dbReference type="EMBL" id="TLD95860.1"/>
    </source>
</evidence>
<evidence type="ECO:0000313" key="2">
    <source>
        <dbReference type="EMBL" id="MWV68610.1"/>
    </source>
</evidence>
<dbReference type="OrthoDB" id="5325741at2"/>
<dbReference type="EMBL" id="QBIU01000001">
    <property type="protein sequence ID" value="MWV68610.1"/>
    <property type="molecule type" value="Genomic_DNA"/>
</dbReference>
<dbReference type="EMBL" id="JRMP02000001">
    <property type="protein sequence ID" value="TLD95860.1"/>
    <property type="molecule type" value="Genomic_DNA"/>
</dbReference>
<proteinExistence type="predicted"/>
<evidence type="ECO:0000256" key="1">
    <source>
        <dbReference type="SAM" id="SignalP"/>
    </source>
</evidence>
<reference evidence="3 4" key="1">
    <citation type="journal article" date="2014" name="Genome Announc.">
        <title>Draft genome sequences of eight enterohepatic helicobacter species isolated from both laboratory and wild rodents.</title>
        <authorList>
            <person name="Sheh A."/>
            <person name="Shen Z."/>
            <person name="Fox J.G."/>
        </authorList>
    </citation>
    <scope>NUCLEOTIDE SEQUENCE [LARGE SCALE GENOMIC DNA]</scope>
    <source>
        <strain evidence="3 4">MIT 97-6194</strain>
    </source>
</reference>
<comment type="caution">
    <text evidence="3">The sequence shown here is derived from an EMBL/GenBank/DDBJ whole genome shotgun (WGS) entry which is preliminary data.</text>
</comment>
<feature type="chain" id="PRO_5036063086" evidence="1">
    <location>
        <begin position="30"/>
        <end position="198"/>
    </location>
</feature>
<reference evidence="3 4" key="2">
    <citation type="journal article" date="2016" name="Infect. Immun.">
        <title>Helicobacter saguini, a Novel Helicobacter Isolated from Cotton-Top Tamarins with Ulcerative Colitis, Has Proinflammatory Properties and Induces Typhlocolitis and Dysplasia in Gnotobiotic IL-10-/- Mice.</title>
        <authorList>
            <person name="Shen Z."/>
            <person name="Mannion A."/>
            <person name="Whary M.T."/>
            <person name="Muthupalani S."/>
            <person name="Sheh A."/>
            <person name="Feng Y."/>
            <person name="Gong G."/>
            <person name="Vandamme P."/>
            <person name="Holcombe H.R."/>
            <person name="Paster B.J."/>
            <person name="Fox J.G."/>
        </authorList>
    </citation>
    <scope>NUCLEOTIDE SEQUENCE [LARGE SCALE GENOMIC DNA]</scope>
    <source>
        <strain evidence="3 4">MIT 97-6194</strain>
    </source>
</reference>
<dbReference type="Proteomes" id="UP000029714">
    <property type="component" value="Unassembled WGS sequence"/>
</dbReference>
<reference evidence="3" key="3">
    <citation type="submission" date="2018-04" db="EMBL/GenBank/DDBJ databases">
        <authorList>
            <person name="Sheh A."/>
            <person name="Shen Z."/>
            <person name="Mannion A.J."/>
            <person name="Fox J.G."/>
        </authorList>
    </citation>
    <scope>NUCLEOTIDE SEQUENCE</scope>
    <source>
        <strain evidence="3">MIT 97-6194</strain>
    </source>
</reference>
<dbReference type="Proteomes" id="UP000477070">
    <property type="component" value="Unassembled WGS sequence"/>
</dbReference>
<accession>A0A347VR17</accession>
<sequence length="198" mass="21724">MLVKSITNFIKIGLVASVASFSLTSFAVADDVNVEDTQSYSAQDKALRERNVNIDVARELTITKSASDSRYKLPSLPPYVPAPLLEEAKGIAVLNGIPLNCKLLGETEGIDSSDGKLAPSFEQIREGALNALRNKTIDLVDSRDRVVLVPVKEAMTCELRTEGDQFDEKDCTTWTQIPSNGKILYYRVHANVFDCGAR</sequence>
<evidence type="ECO:0000313" key="4">
    <source>
        <dbReference type="Proteomes" id="UP000029714"/>
    </source>
</evidence>
<reference evidence="2 5" key="4">
    <citation type="submission" date="2019-12" db="EMBL/GenBank/DDBJ databases">
        <title>Multi-Generational Helicobacter saguini Isolates.</title>
        <authorList>
            <person name="Mannion A."/>
            <person name="Shen Z."/>
            <person name="Fox J.G."/>
        </authorList>
    </citation>
    <scope>NUCLEOTIDE SEQUENCE [LARGE SCALE GENOMIC DNA]</scope>
    <source>
        <strain evidence="2">16-048</strain>
        <strain evidence="5">16-048 (F4)</strain>
    </source>
</reference>